<dbReference type="InterPro" id="IPR002502">
    <property type="entry name" value="Amidase_domain"/>
</dbReference>
<feature type="domain" description="N-acetylmuramoyl-L-alanine amidase" evidence="1">
    <location>
        <begin position="6"/>
        <end position="90"/>
    </location>
</feature>
<organism evidence="2 3">
    <name type="scientific">Candidatus Niyogibacteria bacterium RIFCSPLOWO2_12_FULL_41_13</name>
    <dbReference type="NCBI Taxonomy" id="1801726"/>
    <lineage>
        <taxon>Bacteria</taxon>
        <taxon>Candidatus Niyogiibacteriota</taxon>
    </lineage>
</organism>
<evidence type="ECO:0000313" key="3">
    <source>
        <dbReference type="Proteomes" id="UP000176787"/>
    </source>
</evidence>
<dbReference type="Proteomes" id="UP000176787">
    <property type="component" value="Unassembled WGS sequence"/>
</dbReference>
<name>A0A1G2F1W6_9BACT</name>
<dbReference type="InterPro" id="IPR036505">
    <property type="entry name" value="Amidase/PGRP_sf"/>
</dbReference>
<dbReference type="EMBL" id="MHMS01000017">
    <property type="protein sequence ID" value="OGZ31983.1"/>
    <property type="molecule type" value="Genomic_DNA"/>
</dbReference>
<evidence type="ECO:0000259" key="1">
    <source>
        <dbReference type="Pfam" id="PF01510"/>
    </source>
</evidence>
<dbReference type="AlphaFoldDB" id="A0A1G2F1W6"/>
<dbReference type="Pfam" id="PF01510">
    <property type="entry name" value="Amidase_2"/>
    <property type="match status" value="1"/>
</dbReference>
<dbReference type="CDD" id="cd06583">
    <property type="entry name" value="PGRP"/>
    <property type="match status" value="1"/>
</dbReference>
<dbReference type="STRING" id="1801726.A3H02_02645"/>
<dbReference type="GO" id="GO:0009253">
    <property type="term" value="P:peptidoglycan catabolic process"/>
    <property type="evidence" value="ECO:0007669"/>
    <property type="project" value="InterPro"/>
</dbReference>
<reference evidence="2 3" key="1">
    <citation type="journal article" date="2016" name="Nat. Commun.">
        <title>Thousands of microbial genomes shed light on interconnected biogeochemical processes in an aquifer system.</title>
        <authorList>
            <person name="Anantharaman K."/>
            <person name="Brown C.T."/>
            <person name="Hug L.A."/>
            <person name="Sharon I."/>
            <person name="Castelle C.J."/>
            <person name="Probst A.J."/>
            <person name="Thomas B.C."/>
            <person name="Singh A."/>
            <person name="Wilkins M.J."/>
            <person name="Karaoz U."/>
            <person name="Brodie E.L."/>
            <person name="Williams K.H."/>
            <person name="Hubbard S.S."/>
            <person name="Banfield J.F."/>
        </authorList>
    </citation>
    <scope>NUCLEOTIDE SEQUENCE [LARGE SCALE GENOMIC DNA]</scope>
</reference>
<dbReference type="Gene3D" id="3.40.80.10">
    <property type="entry name" value="Peptidoglycan recognition protein-like"/>
    <property type="match status" value="1"/>
</dbReference>
<gene>
    <name evidence="2" type="ORF">A3H02_02645</name>
</gene>
<evidence type="ECO:0000313" key="2">
    <source>
        <dbReference type="EMBL" id="OGZ31983.1"/>
    </source>
</evidence>
<accession>A0A1G2F1W6</accession>
<sequence>MKHRGWDDISYHYVICRDEMVETGRPENLVGAHARKGGRNRFSIGGLVGENNFTEAQIESLKILLAELCQKYNITDPNCVQRHHDKCPGPVNLEKIAQEILG</sequence>
<proteinExistence type="predicted"/>
<dbReference type="SUPFAM" id="SSF55846">
    <property type="entry name" value="N-acetylmuramoyl-L-alanine amidase-like"/>
    <property type="match status" value="1"/>
</dbReference>
<protein>
    <recommendedName>
        <fullName evidence="1">N-acetylmuramoyl-L-alanine amidase domain-containing protein</fullName>
    </recommendedName>
</protein>
<dbReference type="GO" id="GO:0008745">
    <property type="term" value="F:N-acetylmuramoyl-L-alanine amidase activity"/>
    <property type="evidence" value="ECO:0007669"/>
    <property type="project" value="InterPro"/>
</dbReference>
<comment type="caution">
    <text evidence="2">The sequence shown here is derived from an EMBL/GenBank/DDBJ whole genome shotgun (WGS) entry which is preliminary data.</text>
</comment>